<dbReference type="GO" id="GO:0003723">
    <property type="term" value="F:RNA binding"/>
    <property type="evidence" value="ECO:0007669"/>
    <property type="project" value="InterPro"/>
</dbReference>
<dbReference type="SUPFAM" id="SSF75217">
    <property type="entry name" value="alpha/beta knot"/>
    <property type="match status" value="1"/>
</dbReference>
<evidence type="ECO:0000313" key="4">
    <source>
        <dbReference type="EMBL" id="MDZ5761490.1"/>
    </source>
</evidence>
<dbReference type="InterPro" id="IPR029026">
    <property type="entry name" value="tRNA_m1G_MTases_N"/>
</dbReference>
<dbReference type="InterPro" id="IPR029028">
    <property type="entry name" value="Alpha/beta_knot_MTases"/>
</dbReference>
<keyword evidence="2" id="KW-0808">Transferase</keyword>
<keyword evidence="1" id="KW-0489">Methyltransferase</keyword>
<dbReference type="RefSeq" id="WP_322498915.1">
    <property type="nucleotide sequence ID" value="NZ_JARGYU010000003.1"/>
</dbReference>
<proteinExistence type="predicted"/>
<dbReference type="EMBL" id="JARGYU010000003">
    <property type="protein sequence ID" value="MDZ5761490.1"/>
    <property type="molecule type" value="Genomic_DNA"/>
</dbReference>
<dbReference type="CDD" id="cd18103">
    <property type="entry name" value="SpoU-like_RlmB"/>
    <property type="match status" value="1"/>
</dbReference>
<dbReference type="InterPro" id="IPR001537">
    <property type="entry name" value="SpoU_MeTrfase"/>
</dbReference>
<evidence type="ECO:0000256" key="1">
    <source>
        <dbReference type="ARBA" id="ARBA00022603"/>
    </source>
</evidence>
<gene>
    <name evidence="4" type="ORF">Lyticum_00671</name>
</gene>
<evidence type="ECO:0000313" key="5">
    <source>
        <dbReference type="Proteomes" id="UP001289135"/>
    </source>
</evidence>
<dbReference type="InterPro" id="IPR004441">
    <property type="entry name" value="rRNA_MeTrfase_TrmH"/>
</dbReference>
<dbReference type="SUPFAM" id="SSF55315">
    <property type="entry name" value="L30e-like"/>
    <property type="match status" value="1"/>
</dbReference>
<feature type="domain" description="tRNA/rRNA methyltransferase SpoU type" evidence="3">
    <location>
        <begin position="119"/>
        <end position="265"/>
    </location>
</feature>
<dbReference type="InterPro" id="IPR029064">
    <property type="entry name" value="Ribosomal_eL30-like_sf"/>
</dbReference>
<keyword evidence="5" id="KW-1185">Reference proteome</keyword>
<evidence type="ECO:0000259" key="3">
    <source>
        <dbReference type="Pfam" id="PF00588"/>
    </source>
</evidence>
<reference evidence="4" key="1">
    <citation type="submission" date="2023-02" db="EMBL/GenBank/DDBJ databases">
        <title>Host association and intracellularity evolved multiple times independently in the Rickettsiales.</title>
        <authorList>
            <person name="Castelli M."/>
            <person name="Nardi T."/>
            <person name="Gammuto L."/>
            <person name="Bellinzona G."/>
            <person name="Sabaneyeva E."/>
            <person name="Potekhin A."/>
            <person name="Serra V."/>
            <person name="Petroni G."/>
            <person name="Sassera D."/>
        </authorList>
    </citation>
    <scope>NUCLEOTIDE SEQUENCE</scope>
    <source>
        <strain evidence="4">USBL-36I1</strain>
    </source>
</reference>
<dbReference type="AlphaFoldDB" id="A0AAE5AHE8"/>
<comment type="caution">
    <text evidence="4">The sequence shown here is derived from an EMBL/GenBank/DDBJ whole genome shotgun (WGS) entry which is preliminary data.</text>
</comment>
<dbReference type="Pfam" id="PF00588">
    <property type="entry name" value="SpoU_methylase"/>
    <property type="match status" value="1"/>
</dbReference>
<dbReference type="GO" id="GO:0005829">
    <property type="term" value="C:cytosol"/>
    <property type="evidence" value="ECO:0007669"/>
    <property type="project" value="TreeGrafter"/>
</dbReference>
<dbReference type="PANTHER" id="PTHR46429">
    <property type="entry name" value="23S RRNA (GUANOSINE-2'-O-)-METHYLTRANSFERASE RLMB"/>
    <property type="match status" value="1"/>
</dbReference>
<dbReference type="GO" id="GO:0032259">
    <property type="term" value="P:methylation"/>
    <property type="evidence" value="ECO:0007669"/>
    <property type="project" value="UniProtKB-KW"/>
</dbReference>
<dbReference type="GO" id="GO:0006396">
    <property type="term" value="P:RNA processing"/>
    <property type="evidence" value="ECO:0007669"/>
    <property type="project" value="InterPro"/>
</dbReference>
<evidence type="ECO:0000256" key="2">
    <source>
        <dbReference type="ARBA" id="ARBA00022679"/>
    </source>
</evidence>
<accession>A0AAE5AHE8</accession>
<organism evidence="4 5">
    <name type="scientific">Lyticum sinuosum</name>
    <dbReference type="NCBI Taxonomy" id="1332059"/>
    <lineage>
        <taxon>Bacteria</taxon>
        <taxon>Pseudomonadati</taxon>
        <taxon>Pseudomonadota</taxon>
        <taxon>Alphaproteobacteria</taxon>
        <taxon>Rickettsiales</taxon>
        <taxon>Lyticum</taxon>
    </lineage>
</organism>
<dbReference type="Gene3D" id="3.40.1280.10">
    <property type="match status" value="1"/>
</dbReference>
<dbReference type="GO" id="GO:0008173">
    <property type="term" value="F:RNA methyltransferase activity"/>
    <property type="evidence" value="ECO:0007669"/>
    <property type="project" value="InterPro"/>
</dbReference>
<name>A0AAE5AHE8_9RICK</name>
<dbReference type="Proteomes" id="UP001289135">
    <property type="component" value="Unassembled WGS sequence"/>
</dbReference>
<sequence>MKNSNKNSKYYNKTNKDYYWMYGKHTVLHALSNPNRKFLQIIASLNGYDFIQENIKTLSKINREIISNRLNLINIVKDKELFTKITKLSSENVIQGIAANIKKLIQPDINEIISIGKKFLMLDKVSDPHNIGAIIRSAEAFSFDAIIVPNDGSPEENATIAKSAAGSIERIPYISIVNLVQLIRKLKSQNYIIIGLDGSSSEDITALLFDLNNKKCELKKVFILGNEENGLRKLVRENCDFIAKININNTLESLNVSNAAAITMYTEQISSKFSVKVI</sequence>
<dbReference type="PANTHER" id="PTHR46429:SF1">
    <property type="entry name" value="23S RRNA (GUANOSINE-2'-O-)-METHYLTRANSFERASE RLMB"/>
    <property type="match status" value="1"/>
</dbReference>
<protein>
    <submittedName>
        <fullName evidence="4">23S rRNA (Guanosine-2'-O-)-methyltransferase RlmB</fullName>
    </submittedName>
</protein>